<keyword evidence="3 5" id="KW-0560">Oxidoreductase</keyword>
<dbReference type="InterPro" id="IPR000627">
    <property type="entry name" value="Intradiol_dOase_C"/>
</dbReference>
<dbReference type="Proteomes" id="UP000266089">
    <property type="component" value="Unassembled WGS sequence"/>
</dbReference>
<reference evidence="5 6" key="1">
    <citation type="submission" date="2018-08" db="EMBL/GenBank/DDBJ databases">
        <title>Meiothermus cateniformans JCM 15151 genome sequencing project.</title>
        <authorList>
            <person name="Da Costa M.S."/>
            <person name="Albuquerque L."/>
            <person name="Raposo P."/>
            <person name="Froufe H.J.C."/>
            <person name="Barroso C.S."/>
            <person name="Egas C."/>
        </authorList>
    </citation>
    <scope>NUCLEOTIDE SEQUENCE [LARGE SCALE GENOMIC DNA]</scope>
    <source>
        <strain evidence="5 6">JCM 15151</strain>
    </source>
</reference>
<organism evidence="5 6">
    <name type="scientific">Meiothermus taiwanensis</name>
    <dbReference type="NCBI Taxonomy" id="172827"/>
    <lineage>
        <taxon>Bacteria</taxon>
        <taxon>Thermotogati</taxon>
        <taxon>Deinococcota</taxon>
        <taxon>Deinococci</taxon>
        <taxon>Thermales</taxon>
        <taxon>Thermaceae</taxon>
        <taxon>Meiothermus</taxon>
    </lineage>
</organism>
<gene>
    <name evidence="5" type="primary">pcaG</name>
    <name evidence="5" type="ORF">Mcate_00707</name>
</gene>
<dbReference type="PANTHER" id="PTHR33711">
    <property type="entry name" value="DIOXYGENASE, PUTATIVE (AFU_ORTHOLOGUE AFUA_2G02910)-RELATED"/>
    <property type="match status" value="1"/>
</dbReference>
<evidence type="ECO:0000256" key="2">
    <source>
        <dbReference type="ARBA" id="ARBA00022964"/>
    </source>
</evidence>
<name>A0A399E416_9DEIN</name>
<dbReference type="InterPro" id="IPR012786">
    <property type="entry name" value="Protocat_dOase_a"/>
</dbReference>
<dbReference type="RefSeq" id="WP_027886491.1">
    <property type="nucleotide sequence ID" value="NZ_JBHSXZ010000034.1"/>
</dbReference>
<evidence type="ECO:0000313" key="6">
    <source>
        <dbReference type="Proteomes" id="UP000266089"/>
    </source>
</evidence>
<evidence type="ECO:0000259" key="4">
    <source>
        <dbReference type="PROSITE" id="PS00083"/>
    </source>
</evidence>
<feature type="domain" description="Intradiol ring-cleavage dioxygenases" evidence="4">
    <location>
        <begin position="38"/>
        <end position="66"/>
    </location>
</feature>
<dbReference type="PROSITE" id="PS00083">
    <property type="entry name" value="INTRADIOL_DIOXYGENAS"/>
    <property type="match status" value="1"/>
</dbReference>
<keyword evidence="2 5" id="KW-0223">Dioxygenase</keyword>
<proteinExistence type="inferred from homology"/>
<evidence type="ECO:0000256" key="3">
    <source>
        <dbReference type="ARBA" id="ARBA00023002"/>
    </source>
</evidence>
<dbReference type="Gene3D" id="2.60.130.10">
    <property type="entry name" value="Aromatic compound dioxygenase"/>
    <property type="match status" value="1"/>
</dbReference>
<accession>A0A399E416</accession>
<evidence type="ECO:0000313" key="5">
    <source>
        <dbReference type="EMBL" id="RIH78688.1"/>
    </source>
</evidence>
<evidence type="ECO:0000256" key="1">
    <source>
        <dbReference type="ARBA" id="ARBA00007825"/>
    </source>
</evidence>
<protein>
    <submittedName>
        <fullName evidence="5">Protocatechuate 3,4-dioxygenase alpha chain</fullName>
        <ecNumber evidence="5">1.13.11.3</ecNumber>
    </submittedName>
</protein>
<dbReference type="OrthoDB" id="9805815at2"/>
<dbReference type="Pfam" id="PF00775">
    <property type="entry name" value="Dioxygenase_C"/>
    <property type="match status" value="1"/>
</dbReference>
<dbReference type="EMBL" id="QWKX01000012">
    <property type="protein sequence ID" value="RIH78688.1"/>
    <property type="molecule type" value="Genomic_DNA"/>
</dbReference>
<sequence length="183" mass="20283">MRAQYPSQTVGPFFAFALVREGGNILVDEQTLGERITLKGRVLDGDGEPVDDALVEIWQADAHGRFRHPADPQYAQADPHFKGFGRSGTTGEGFCFQTIKPGPVPPSPVPCIAVRVFARGMLIHAVTRVYFSDHDNTQDPVFAGLDPVRRQTLVAQRCELPSGVVYRWDIRLQGEGETIFFDL</sequence>
<dbReference type="GO" id="GO:0018578">
    <property type="term" value="F:protocatechuate 3,4-dioxygenase activity"/>
    <property type="evidence" value="ECO:0007669"/>
    <property type="project" value="UniProtKB-EC"/>
</dbReference>
<dbReference type="PANTHER" id="PTHR33711:SF9">
    <property type="entry name" value="PROTOCATECHUATE 3,4-DIOXYGENASE ALPHA CHAIN"/>
    <property type="match status" value="1"/>
</dbReference>
<dbReference type="InterPro" id="IPR050770">
    <property type="entry name" value="Intradiol_RC_Dioxygenase"/>
</dbReference>
<dbReference type="InterPro" id="IPR015889">
    <property type="entry name" value="Intradiol_dOase_core"/>
</dbReference>
<dbReference type="EC" id="1.13.11.3" evidence="5"/>
<comment type="caution">
    <text evidence="5">The sequence shown here is derived from an EMBL/GenBank/DDBJ whole genome shotgun (WGS) entry which is preliminary data.</text>
</comment>
<dbReference type="SUPFAM" id="SSF49482">
    <property type="entry name" value="Aromatic compound dioxygenase"/>
    <property type="match status" value="1"/>
</dbReference>
<comment type="similarity">
    <text evidence="1">Belongs to the intradiol ring-cleavage dioxygenase family.</text>
</comment>
<dbReference type="GO" id="GO:0008199">
    <property type="term" value="F:ferric iron binding"/>
    <property type="evidence" value="ECO:0007669"/>
    <property type="project" value="InterPro"/>
</dbReference>
<dbReference type="NCBIfam" id="TIGR02423">
    <property type="entry name" value="protocat_alph"/>
    <property type="match status" value="1"/>
</dbReference>
<dbReference type="AlphaFoldDB" id="A0A399E416"/>